<dbReference type="EMBL" id="WEGH01000004">
    <property type="protein sequence ID" value="MQY08405.1"/>
    <property type="molecule type" value="Genomic_DNA"/>
</dbReference>
<sequence length="177" mass="18292">MPYLAAAVVLLGALTVLNLLLTVTIIRRLRDQPQHDHDRDEAAALPFSLLETGTPVPAVQAADLAGRPVDFTGGTTVVGFFSGSCQSCRAHVEPFLAYVRGRAVTDAVAVVSGDAAEGADLVAALREHVRVVAEPADGRLAAAFKVGVFPTFYLVGPDATVAAGHTSIRALPAPVAA</sequence>
<name>A0A7K0C4P4_9ACTN</name>
<evidence type="ECO:0000259" key="1">
    <source>
        <dbReference type="PROSITE" id="PS51352"/>
    </source>
</evidence>
<gene>
    <name evidence="2" type="ORF">ACRB68_65120</name>
</gene>
<dbReference type="Proteomes" id="UP000487268">
    <property type="component" value="Unassembled WGS sequence"/>
</dbReference>
<dbReference type="SUPFAM" id="SSF52833">
    <property type="entry name" value="Thioredoxin-like"/>
    <property type="match status" value="1"/>
</dbReference>
<reference evidence="2 3" key="1">
    <citation type="submission" date="2019-10" db="EMBL/GenBank/DDBJ databases">
        <title>Actinomadura rubteroloni sp. nov. and Actinomadura macrotermitis sp. nov., isolated from the gut of fungus growing-termite Macrotermes natalensis.</title>
        <authorList>
            <person name="Benndorf R."/>
            <person name="Martin K."/>
            <person name="Kuefner M."/>
            <person name="De Beer W."/>
            <person name="Kaster A.-K."/>
            <person name="Vollmers J."/>
            <person name="Poulsen M."/>
            <person name="Beemelmanns C."/>
        </authorList>
    </citation>
    <scope>NUCLEOTIDE SEQUENCE [LARGE SCALE GENOMIC DNA]</scope>
    <source>
        <strain evidence="2 3">RB68</strain>
    </source>
</reference>
<dbReference type="PROSITE" id="PS51352">
    <property type="entry name" value="THIOREDOXIN_2"/>
    <property type="match status" value="1"/>
</dbReference>
<dbReference type="RefSeq" id="WP_153539159.1">
    <property type="nucleotide sequence ID" value="NZ_WEGH01000004.1"/>
</dbReference>
<keyword evidence="3" id="KW-1185">Reference proteome</keyword>
<accession>A0A7K0C4P4</accession>
<protein>
    <recommendedName>
        <fullName evidence="1">Thioredoxin domain-containing protein</fullName>
    </recommendedName>
</protein>
<proteinExistence type="predicted"/>
<feature type="domain" description="Thioredoxin" evidence="1">
    <location>
        <begin position="50"/>
        <end position="177"/>
    </location>
</feature>
<dbReference type="Gene3D" id="3.40.30.10">
    <property type="entry name" value="Glutaredoxin"/>
    <property type="match status" value="1"/>
</dbReference>
<organism evidence="2 3">
    <name type="scientific">Actinomadura macrotermitis</name>
    <dbReference type="NCBI Taxonomy" id="2585200"/>
    <lineage>
        <taxon>Bacteria</taxon>
        <taxon>Bacillati</taxon>
        <taxon>Actinomycetota</taxon>
        <taxon>Actinomycetes</taxon>
        <taxon>Streptosporangiales</taxon>
        <taxon>Thermomonosporaceae</taxon>
        <taxon>Actinomadura</taxon>
    </lineage>
</organism>
<dbReference type="InterPro" id="IPR036249">
    <property type="entry name" value="Thioredoxin-like_sf"/>
</dbReference>
<comment type="caution">
    <text evidence="2">The sequence shown here is derived from an EMBL/GenBank/DDBJ whole genome shotgun (WGS) entry which is preliminary data.</text>
</comment>
<evidence type="ECO:0000313" key="2">
    <source>
        <dbReference type="EMBL" id="MQY08405.1"/>
    </source>
</evidence>
<evidence type="ECO:0000313" key="3">
    <source>
        <dbReference type="Proteomes" id="UP000487268"/>
    </source>
</evidence>
<dbReference type="InterPro" id="IPR013766">
    <property type="entry name" value="Thioredoxin_domain"/>
</dbReference>
<dbReference type="AlphaFoldDB" id="A0A7K0C4P4"/>
<dbReference type="OrthoDB" id="128449at2"/>